<feature type="transmembrane region" description="Helical" evidence="1">
    <location>
        <begin position="12"/>
        <end position="32"/>
    </location>
</feature>
<evidence type="ECO:0000313" key="2">
    <source>
        <dbReference type="EMBL" id="SKA02980.1"/>
    </source>
</evidence>
<gene>
    <name evidence="2" type="ORF">SAMN04488132_108125</name>
</gene>
<proteinExistence type="predicted"/>
<dbReference type="AlphaFoldDB" id="A0A1T4QGQ2"/>
<dbReference type="OrthoDB" id="9342719at2"/>
<reference evidence="2 3" key="1">
    <citation type="submission" date="2017-02" db="EMBL/GenBank/DDBJ databases">
        <authorList>
            <person name="Peterson S.W."/>
        </authorList>
    </citation>
    <scope>NUCLEOTIDE SEQUENCE [LARGE SCALE GENOMIC DNA]</scope>
    <source>
        <strain evidence="2 3">DSM 22335</strain>
    </source>
</reference>
<evidence type="ECO:0000256" key="1">
    <source>
        <dbReference type="SAM" id="Phobius"/>
    </source>
</evidence>
<dbReference type="Proteomes" id="UP000190888">
    <property type="component" value="Unassembled WGS sequence"/>
</dbReference>
<keyword evidence="3" id="KW-1185">Reference proteome</keyword>
<keyword evidence="1" id="KW-0472">Membrane</keyword>
<dbReference type="EMBL" id="FUWH01000008">
    <property type="protein sequence ID" value="SKA02980.1"/>
    <property type="molecule type" value="Genomic_DNA"/>
</dbReference>
<keyword evidence="1" id="KW-0812">Transmembrane</keyword>
<accession>A0A1T4QGQ2</accession>
<name>A0A1T4QGQ2_9BACT</name>
<dbReference type="RefSeq" id="WP_139367163.1">
    <property type="nucleotide sequence ID" value="NZ_FUWH01000008.1"/>
</dbReference>
<protein>
    <submittedName>
        <fullName evidence="2">Uncharacterized protein</fullName>
    </submittedName>
</protein>
<evidence type="ECO:0000313" key="3">
    <source>
        <dbReference type="Proteomes" id="UP000190888"/>
    </source>
</evidence>
<sequence>MSKVKHITSRKYFWFFLGVVFLGGYYFSHHYLDKHSPWVELLNIFLSHIGVGLIIMILLGMYLETDHWSHYFEHRLQNIVIKADFLKIINPEKVIELEKNALESLLGDRKIQKSEEFYKFYRGNLQSAISKPYREQLNYNLKITESDNDTFLVDEVISYICRSGGATIQEKTGWKPDKGEFNFPASFDVTLRHSLLHGGEMKFDYNKLSETGYAIGEGNDRGYNIDLKKAGCLHDGLHVSHHIEYKIARYRFVAWRFATLTNGINVQIDYPDKYLLFVQPFLNSEVGIKEASMKEIPFVLESDSWFMEDEGITFQLIQKESD</sequence>
<feature type="transmembrane region" description="Helical" evidence="1">
    <location>
        <begin position="44"/>
        <end position="63"/>
    </location>
</feature>
<keyword evidence="1" id="KW-1133">Transmembrane helix</keyword>
<organism evidence="2 3">
    <name type="scientific">Sediminibacterium ginsengisoli</name>
    <dbReference type="NCBI Taxonomy" id="413434"/>
    <lineage>
        <taxon>Bacteria</taxon>
        <taxon>Pseudomonadati</taxon>
        <taxon>Bacteroidota</taxon>
        <taxon>Chitinophagia</taxon>
        <taxon>Chitinophagales</taxon>
        <taxon>Chitinophagaceae</taxon>
        <taxon>Sediminibacterium</taxon>
    </lineage>
</organism>